<evidence type="ECO:0008006" key="3">
    <source>
        <dbReference type="Google" id="ProtNLM"/>
    </source>
</evidence>
<keyword evidence="2" id="KW-1185">Reference proteome</keyword>
<evidence type="ECO:0000313" key="1">
    <source>
        <dbReference type="EMBL" id="OAB47166.1"/>
    </source>
</evidence>
<gene>
    <name evidence="1" type="ORF">PBAT_07765</name>
</gene>
<dbReference type="EMBL" id="LVJI01000009">
    <property type="protein sequence ID" value="OAB47166.1"/>
    <property type="molecule type" value="Genomic_DNA"/>
</dbReference>
<accession>A0A168PXI4</accession>
<name>A0A168PXI4_9BACL</name>
<sequence length="165" mass="19549">MFEEGKFATDEDLWGSFENNRHLVISNSRFMQFLCGYIAHIYTDRIWTLNIYPEYELYPNGKSIYTQDVTKFEYLISHNNPETRELLSKLESGKAYELGGLLEQEIYDYRKEKIQFINNLENESLSELSNLSMNKLEEFIETTALGLRRLFIEWDVFSKLEQAAI</sequence>
<dbReference type="RefSeq" id="WP_068648239.1">
    <property type="nucleotide sequence ID" value="NZ_CP043611.1"/>
</dbReference>
<dbReference type="AlphaFoldDB" id="A0A168PXI4"/>
<protein>
    <recommendedName>
        <fullName evidence="3">Phospholipase C/D domain-containing protein</fullName>
    </recommendedName>
</protein>
<comment type="caution">
    <text evidence="1">The sequence shown here is derived from an EMBL/GenBank/DDBJ whole genome shotgun (WGS) entry which is preliminary data.</text>
</comment>
<proteinExistence type="predicted"/>
<dbReference type="Proteomes" id="UP000077355">
    <property type="component" value="Unassembled WGS sequence"/>
</dbReference>
<evidence type="ECO:0000313" key="2">
    <source>
        <dbReference type="Proteomes" id="UP000077355"/>
    </source>
</evidence>
<reference evidence="1 2" key="1">
    <citation type="submission" date="2016-03" db="EMBL/GenBank/DDBJ databases">
        <title>Draft genome sequence of Paenibacillus antarcticus CECT 5836.</title>
        <authorList>
            <person name="Shin S.-K."/>
            <person name="Yi H."/>
        </authorList>
    </citation>
    <scope>NUCLEOTIDE SEQUENCE [LARGE SCALE GENOMIC DNA]</scope>
    <source>
        <strain evidence="1 2">CECT 5836</strain>
    </source>
</reference>
<dbReference type="OrthoDB" id="9810012at2"/>
<organism evidence="1 2">
    <name type="scientific">Paenibacillus antarcticus</name>
    <dbReference type="NCBI Taxonomy" id="253703"/>
    <lineage>
        <taxon>Bacteria</taxon>
        <taxon>Bacillati</taxon>
        <taxon>Bacillota</taxon>
        <taxon>Bacilli</taxon>
        <taxon>Bacillales</taxon>
        <taxon>Paenibacillaceae</taxon>
        <taxon>Paenibacillus</taxon>
    </lineage>
</organism>